<feature type="signal peptide" evidence="1">
    <location>
        <begin position="1"/>
        <end position="25"/>
    </location>
</feature>
<evidence type="ECO:0000313" key="3">
    <source>
        <dbReference type="Proteomes" id="UP000622405"/>
    </source>
</evidence>
<accession>A0ABR6YSQ1</accession>
<reference evidence="2 3" key="1">
    <citation type="journal article" date="2020" name="mSystems">
        <title>Defining Genomic and Predicted Metabolic Features of the Acetobacterium Genus.</title>
        <authorList>
            <person name="Ross D.E."/>
            <person name="Marshall C.W."/>
            <person name="Gulliver D."/>
            <person name="May H.D."/>
            <person name="Norman R.S."/>
        </authorList>
    </citation>
    <scope>NUCLEOTIDE SEQUENCE [LARGE SCALE GENOMIC DNA]</scope>
    <source>
        <strain evidence="2 3">DSM 4132</strain>
    </source>
</reference>
<comment type="caution">
    <text evidence="2">The sequence shown here is derived from an EMBL/GenBank/DDBJ whole genome shotgun (WGS) entry which is preliminary data.</text>
</comment>
<sequence>MKRNVILGMLLILAILISGCTQAPATTDKKDAETTDVVTTASLVNTEDAFIKAISKDGTWIIATLGDLKIDSDLVLDGEFVNGKKDDAGNDIVQRKIGLYTQDDARNVTARFTLTAPKITINSPKASIEHGTFVGDVYVTATDFQLKDQKIEGNLYFTNPEAQATFKMDATSSVTGVQELKQ</sequence>
<evidence type="ECO:0000313" key="2">
    <source>
        <dbReference type="EMBL" id="MBC3898204.1"/>
    </source>
</evidence>
<evidence type="ECO:0000256" key="1">
    <source>
        <dbReference type="SAM" id="SignalP"/>
    </source>
</evidence>
<dbReference type="PROSITE" id="PS51257">
    <property type="entry name" value="PROKAR_LIPOPROTEIN"/>
    <property type="match status" value="1"/>
</dbReference>
<dbReference type="EMBL" id="WJBE01000001">
    <property type="protein sequence ID" value="MBC3898204.1"/>
    <property type="molecule type" value="Genomic_DNA"/>
</dbReference>
<dbReference type="Proteomes" id="UP000622405">
    <property type="component" value="Unassembled WGS sequence"/>
</dbReference>
<organism evidence="2 3">
    <name type="scientific">Acetobacterium malicum</name>
    <dbReference type="NCBI Taxonomy" id="52692"/>
    <lineage>
        <taxon>Bacteria</taxon>
        <taxon>Bacillati</taxon>
        <taxon>Bacillota</taxon>
        <taxon>Clostridia</taxon>
        <taxon>Eubacteriales</taxon>
        <taxon>Eubacteriaceae</taxon>
        <taxon>Acetobacterium</taxon>
    </lineage>
</organism>
<keyword evidence="3" id="KW-1185">Reference proteome</keyword>
<proteinExistence type="predicted"/>
<feature type="chain" id="PRO_5046422239" description="Lipoprotein" evidence="1">
    <location>
        <begin position="26"/>
        <end position="182"/>
    </location>
</feature>
<keyword evidence="1" id="KW-0732">Signal</keyword>
<protein>
    <recommendedName>
        <fullName evidence="4">Lipoprotein</fullName>
    </recommendedName>
</protein>
<name>A0ABR6YSQ1_9FIRM</name>
<evidence type="ECO:0008006" key="4">
    <source>
        <dbReference type="Google" id="ProtNLM"/>
    </source>
</evidence>
<dbReference type="RefSeq" id="WP_186892939.1">
    <property type="nucleotide sequence ID" value="NZ_WJBE01000001.1"/>
</dbReference>
<gene>
    <name evidence="2" type="ORF">GH811_01060</name>
</gene>